<feature type="compositionally biased region" description="Acidic residues" evidence="1">
    <location>
        <begin position="376"/>
        <end position="385"/>
    </location>
</feature>
<protein>
    <submittedName>
        <fullName evidence="2">Uncharacterized protein</fullName>
    </submittedName>
</protein>
<evidence type="ECO:0000256" key="1">
    <source>
        <dbReference type="SAM" id="MobiDB-lite"/>
    </source>
</evidence>
<feature type="compositionally biased region" description="Acidic residues" evidence="1">
    <location>
        <begin position="194"/>
        <end position="213"/>
    </location>
</feature>
<feature type="compositionally biased region" description="Basic and acidic residues" evidence="1">
    <location>
        <begin position="266"/>
        <end position="283"/>
    </location>
</feature>
<gene>
    <name evidence="2" type="ORF">BDN71DRAFT_1434060</name>
</gene>
<feature type="compositionally biased region" description="Polar residues" evidence="1">
    <location>
        <begin position="313"/>
        <end position="322"/>
    </location>
</feature>
<comment type="caution">
    <text evidence="2">The sequence shown here is derived from an EMBL/GenBank/DDBJ whole genome shotgun (WGS) entry which is preliminary data.</text>
</comment>
<evidence type="ECO:0000313" key="2">
    <source>
        <dbReference type="EMBL" id="KAF9491326.1"/>
    </source>
</evidence>
<feature type="compositionally biased region" description="Acidic residues" evidence="1">
    <location>
        <begin position="240"/>
        <end position="249"/>
    </location>
</feature>
<dbReference type="AlphaFoldDB" id="A0A9P5ZT41"/>
<accession>A0A9P5ZT41</accession>
<keyword evidence="3" id="KW-1185">Reference proteome</keyword>
<feature type="region of interest" description="Disordered" evidence="1">
    <location>
        <begin position="364"/>
        <end position="423"/>
    </location>
</feature>
<sequence length="423" mass="46830">MSRGQQNPVKLKVFKPMLLRALQSTKPNDFANSARKSHLRDMWSEENYAYHLGVTAMSLSNMLTQPIREMLSAEPGVLKEYIDTRKELISQIDAAVFSLKHVAPEIRKQNRQTRKTLISTCIQSRLMKLGYTKKETLLVEYRAHGRAAPLTEQEWVQMRSSPEVAIQKRTGRSPKAVKLPEDQGESESSRGEEGGEDNNGDEGEEGDEDEEGNEDGKDSDKEQDGDEHTERDNNGVNSQSDDDKDDSEEAVSSNRAGEGVSASIDVDLKLMDMENGARDHEHASSPAGEKNATIQAAMLSTTAGHPDQCSDAGGTNENSKSGVITRNTCLKAGCYVVHSNECIGETDSGTESTDSWIDMEPIPMEREFTGHPVDLPGEESDEEPDDRPGGSFKRKPLKRARTRSESASQQDTQEEDWNLVEIN</sequence>
<organism evidence="2 3">
    <name type="scientific">Pleurotus eryngii</name>
    <name type="common">Boletus of the steppes</name>
    <dbReference type="NCBI Taxonomy" id="5323"/>
    <lineage>
        <taxon>Eukaryota</taxon>
        <taxon>Fungi</taxon>
        <taxon>Dikarya</taxon>
        <taxon>Basidiomycota</taxon>
        <taxon>Agaricomycotina</taxon>
        <taxon>Agaricomycetes</taxon>
        <taxon>Agaricomycetidae</taxon>
        <taxon>Agaricales</taxon>
        <taxon>Pleurotineae</taxon>
        <taxon>Pleurotaceae</taxon>
        <taxon>Pleurotus</taxon>
    </lineage>
</organism>
<feature type="compositionally biased region" description="Basic residues" evidence="1">
    <location>
        <begin position="392"/>
        <end position="401"/>
    </location>
</feature>
<dbReference type="Proteomes" id="UP000807025">
    <property type="component" value="Unassembled WGS sequence"/>
</dbReference>
<feature type="compositionally biased region" description="Basic and acidic residues" evidence="1">
    <location>
        <begin position="214"/>
        <end position="233"/>
    </location>
</feature>
<dbReference type="EMBL" id="MU154622">
    <property type="protein sequence ID" value="KAF9491326.1"/>
    <property type="molecule type" value="Genomic_DNA"/>
</dbReference>
<reference evidence="2" key="1">
    <citation type="submission" date="2020-11" db="EMBL/GenBank/DDBJ databases">
        <authorList>
            <consortium name="DOE Joint Genome Institute"/>
            <person name="Ahrendt S."/>
            <person name="Riley R."/>
            <person name="Andreopoulos W."/>
            <person name="Labutti K."/>
            <person name="Pangilinan J."/>
            <person name="Ruiz-Duenas F.J."/>
            <person name="Barrasa J.M."/>
            <person name="Sanchez-Garcia M."/>
            <person name="Camarero S."/>
            <person name="Miyauchi S."/>
            <person name="Serrano A."/>
            <person name="Linde D."/>
            <person name="Babiker R."/>
            <person name="Drula E."/>
            <person name="Ayuso-Fernandez I."/>
            <person name="Pacheco R."/>
            <person name="Padilla G."/>
            <person name="Ferreira P."/>
            <person name="Barriuso J."/>
            <person name="Kellner H."/>
            <person name="Castanera R."/>
            <person name="Alfaro M."/>
            <person name="Ramirez L."/>
            <person name="Pisabarro A.G."/>
            <person name="Kuo A."/>
            <person name="Tritt A."/>
            <person name="Lipzen A."/>
            <person name="He G."/>
            <person name="Yan M."/>
            <person name="Ng V."/>
            <person name="Cullen D."/>
            <person name="Martin F."/>
            <person name="Rosso M.-N."/>
            <person name="Henrissat B."/>
            <person name="Hibbett D."/>
            <person name="Martinez A.T."/>
            <person name="Grigoriev I.V."/>
        </authorList>
    </citation>
    <scope>NUCLEOTIDE SEQUENCE</scope>
    <source>
        <strain evidence="2">ATCC 90797</strain>
    </source>
</reference>
<feature type="region of interest" description="Disordered" evidence="1">
    <location>
        <begin position="162"/>
        <end position="322"/>
    </location>
</feature>
<name>A0A9P5ZT41_PLEER</name>
<proteinExistence type="predicted"/>
<feature type="compositionally biased region" description="Acidic residues" evidence="1">
    <location>
        <begin position="412"/>
        <end position="423"/>
    </location>
</feature>
<evidence type="ECO:0000313" key="3">
    <source>
        <dbReference type="Proteomes" id="UP000807025"/>
    </source>
</evidence>
<feature type="compositionally biased region" description="Polar residues" evidence="1">
    <location>
        <begin position="292"/>
        <end position="303"/>
    </location>
</feature>